<reference evidence="5" key="1">
    <citation type="submission" date="2016-06" db="EMBL/GenBank/DDBJ databases">
        <authorList>
            <person name="Varghese N."/>
            <person name="Submissions Spin"/>
        </authorList>
    </citation>
    <scope>NUCLEOTIDE SEQUENCE [LARGE SCALE GENOMIC DNA]</scope>
    <source>
        <strain evidence="5">DSM 44814</strain>
    </source>
</reference>
<proteinExistence type="inferred from homology"/>
<feature type="transmembrane region" description="Helical" evidence="1">
    <location>
        <begin position="27"/>
        <end position="45"/>
    </location>
</feature>
<dbReference type="AlphaFoldDB" id="A0A1C6UUM4"/>
<comment type="similarity">
    <text evidence="1">Belongs to the glycosyltransferase 39 family.</text>
</comment>
<keyword evidence="1" id="KW-0812">Transmembrane</keyword>
<dbReference type="InterPro" id="IPR032421">
    <property type="entry name" value="PMT_4TMC"/>
</dbReference>
<dbReference type="InterPro" id="IPR038731">
    <property type="entry name" value="RgtA/B/C-like"/>
</dbReference>
<feature type="transmembrane region" description="Helical" evidence="1">
    <location>
        <begin position="106"/>
        <end position="124"/>
    </location>
</feature>
<comment type="function">
    <text evidence="1">Protein O-mannosyltransferase that catalyzes the transfer of a single mannose residue from a polyprenol phospho-mannosyl lipidic donor to the hydroxyl group of selected serine and threonine residues in acceptor proteins.</text>
</comment>
<organism evidence="4 5">
    <name type="scientific">Micromonospora eburnea</name>
    <dbReference type="NCBI Taxonomy" id="227316"/>
    <lineage>
        <taxon>Bacteria</taxon>
        <taxon>Bacillati</taxon>
        <taxon>Actinomycetota</taxon>
        <taxon>Actinomycetes</taxon>
        <taxon>Micromonosporales</taxon>
        <taxon>Micromonosporaceae</taxon>
        <taxon>Micromonospora</taxon>
    </lineage>
</organism>
<evidence type="ECO:0000259" key="2">
    <source>
        <dbReference type="Pfam" id="PF13231"/>
    </source>
</evidence>
<feature type="domain" description="Glycosyltransferase RgtA/B/C/D-like" evidence="2">
    <location>
        <begin position="86"/>
        <end position="182"/>
    </location>
</feature>
<accession>A0A1C6UUM4</accession>
<dbReference type="PANTHER" id="PTHR10050">
    <property type="entry name" value="DOLICHYL-PHOSPHATE-MANNOSE--PROTEIN MANNOSYLTRANSFERASE"/>
    <property type="match status" value="1"/>
</dbReference>
<dbReference type="Pfam" id="PF13231">
    <property type="entry name" value="PMT_2"/>
    <property type="match status" value="1"/>
</dbReference>
<keyword evidence="1" id="KW-0472">Membrane</keyword>
<dbReference type="EC" id="2.4.1.-" evidence="1"/>
<dbReference type="GO" id="GO:0005886">
    <property type="term" value="C:plasma membrane"/>
    <property type="evidence" value="ECO:0007669"/>
    <property type="project" value="UniProtKB-SubCell"/>
</dbReference>
<feature type="transmembrane region" description="Helical" evidence="1">
    <location>
        <begin position="158"/>
        <end position="176"/>
    </location>
</feature>
<keyword evidence="1" id="KW-1133">Transmembrane helix</keyword>
<dbReference type="GO" id="GO:0004169">
    <property type="term" value="F:dolichyl-phosphate-mannose-protein mannosyltransferase activity"/>
    <property type="evidence" value="ECO:0007669"/>
    <property type="project" value="UniProtKB-UniRule"/>
</dbReference>
<evidence type="ECO:0000259" key="3">
    <source>
        <dbReference type="Pfam" id="PF16192"/>
    </source>
</evidence>
<evidence type="ECO:0000256" key="1">
    <source>
        <dbReference type="RuleBase" id="RU367007"/>
    </source>
</evidence>
<feature type="domain" description="Protein O-mannosyl-transferase C-terminal four TM" evidence="3">
    <location>
        <begin position="310"/>
        <end position="512"/>
    </location>
</feature>
<sequence>MSLSPAEALPNVARQRLTPFDPRGDRYSWVATAAVVVIAAVLRLVDLAGPKGKIFDERYYATDAYNLLTRGIEWDEKNNTAGYVVHPPLGKWMIALGEWLFGYNEFGWRIAAAVTGTASVLILVRVARRMFGSTALGCAAGLLMALDGMHLVLSRSALLDIFLMFFVLAAFGTLVLDRDARRRRWSRTLEDGPGQGARAGRPRFAVPWWRLATFVLLGCACAVKWSGVWYVVAFAALMLYWEAQTRRSAGVRRPWRGGLLDEIGWLVLGGVLVCAVYLASWAGWFGSDDGYFRHWLRDTGQRETPVIGALRNLWHYHQEALGFHTGLQDPHPYQSWPWQWLLLGRPVAFDFWCGGECAGPAPAREILLLGTPVLWWSFIPALGALVWFGIARRDWRAGSIGVGVVAGLLPWFYFAAVDNRTMFYFYALPAEPFLILAVVYVLGAIMTPARSPVTTGVAVGGGDSGGDRRMIGAITAGLYVLLVAACFAYFYPIYVGKTITYAEWAARMWLGSRWT</sequence>
<dbReference type="InterPro" id="IPR027005">
    <property type="entry name" value="PMT-like"/>
</dbReference>
<feature type="transmembrane region" description="Helical" evidence="1">
    <location>
        <begin position="423"/>
        <end position="449"/>
    </location>
</feature>
<feature type="transmembrane region" description="Helical" evidence="1">
    <location>
        <begin position="208"/>
        <end position="241"/>
    </location>
</feature>
<feature type="transmembrane region" description="Helical" evidence="1">
    <location>
        <begin position="262"/>
        <end position="284"/>
    </location>
</feature>
<feature type="transmembrane region" description="Helical" evidence="1">
    <location>
        <begin position="470"/>
        <end position="491"/>
    </location>
</feature>
<name>A0A1C6UUM4_9ACTN</name>
<comment type="pathway">
    <text evidence="1">Protein modification; protein glycosylation.</text>
</comment>
<dbReference type="STRING" id="227316.GA0070604_3687"/>
<keyword evidence="1" id="KW-1003">Cell membrane</keyword>
<feature type="transmembrane region" description="Helical" evidence="1">
    <location>
        <begin position="397"/>
        <end position="417"/>
    </location>
</feature>
<dbReference type="RefSeq" id="WP_091119544.1">
    <property type="nucleotide sequence ID" value="NZ_FMHY01000002.1"/>
</dbReference>
<dbReference type="EMBL" id="FMHY01000002">
    <property type="protein sequence ID" value="SCL57747.1"/>
    <property type="molecule type" value="Genomic_DNA"/>
</dbReference>
<evidence type="ECO:0000313" key="5">
    <source>
        <dbReference type="Proteomes" id="UP000199696"/>
    </source>
</evidence>
<dbReference type="OrthoDB" id="9776737at2"/>
<feature type="transmembrane region" description="Helical" evidence="1">
    <location>
        <begin position="373"/>
        <end position="390"/>
    </location>
</feature>
<dbReference type="Pfam" id="PF16192">
    <property type="entry name" value="PMT_4TMC"/>
    <property type="match status" value="1"/>
</dbReference>
<keyword evidence="1 4" id="KW-0328">Glycosyltransferase</keyword>
<dbReference type="UniPathway" id="UPA00378"/>
<keyword evidence="5" id="KW-1185">Reference proteome</keyword>
<protein>
    <recommendedName>
        <fullName evidence="1">Polyprenol-phosphate-mannose--protein mannosyltransferase</fullName>
        <ecNumber evidence="1">2.4.1.-</ecNumber>
    </recommendedName>
</protein>
<gene>
    <name evidence="4" type="ORF">GA0070604_3687</name>
</gene>
<keyword evidence="1 4" id="KW-0808">Transferase</keyword>
<comment type="subcellular location">
    <subcellularLocation>
        <location evidence="1">Cell membrane</location>
    </subcellularLocation>
</comment>
<dbReference type="Proteomes" id="UP000199696">
    <property type="component" value="Unassembled WGS sequence"/>
</dbReference>
<feature type="transmembrane region" description="Helical" evidence="1">
    <location>
        <begin position="130"/>
        <end position="146"/>
    </location>
</feature>
<evidence type="ECO:0000313" key="4">
    <source>
        <dbReference type="EMBL" id="SCL57747.1"/>
    </source>
</evidence>
<dbReference type="PANTHER" id="PTHR10050:SF46">
    <property type="entry name" value="PROTEIN O-MANNOSYL-TRANSFERASE 2"/>
    <property type="match status" value="1"/>
</dbReference>